<dbReference type="GO" id="GO:0031522">
    <property type="term" value="C:cell envelope Sec protein transport complex"/>
    <property type="evidence" value="ECO:0007669"/>
    <property type="project" value="TreeGrafter"/>
</dbReference>
<feature type="non-terminal residue" evidence="13">
    <location>
        <position position="560"/>
    </location>
</feature>
<dbReference type="InterPro" id="IPR027417">
    <property type="entry name" value="P-loop_NTPase"/>
</dbReference>
<dbReference type="GO" id="GO:0006886">
    <property type="term" value="P:intracellular protein transport"/>
    <property type="evidence" value="ECO:0007669"/>
    <property type="project" value="InterPro"/>
</dbReference>
<proteinExistence type="inferred from homology"/>
<keyword evidence="4" id="KW-0547">Nucleotide-binding</keyword>
<dbReference type="FunFam" id="3.90.1440.10:FF:000002">
    <property type="entry name" value="Protein translocase subunit SecA"/>
    <property type="match status" value="1"/>
</dbReference>
<dbReference type="InterPro" id="IPR014001">
    <property type="entry name" value="Helicase_ATP-bd"/>
</dbReference>
<dbReference type="HAMAP" id="MF_01382">
    <property type="entry name" value="SecA"/>
    <property type="match status" value="1"/>
</dbReference>
<evidence type="ECO:0000256" key="4">
    <source>
        <dbReference type="ARBA" id="ARBA00022741"/>
    </source>
</evidence>
<dbReference type="PRINTS" id="PR00906">
    <property type="entry name" value="SECA"/>
</dbReference>
<dbReference type="Pfam" id="PF21090">
    <property type="entry name" value="P-loop_SecA"/>
    <property type="match status" value="1"/>
</dbReference>
<dbReference type="InterPro" id="IPR000185">
    <property type="entry name" value="SecA"/>
</dbReference>
<dbReference type="PANTHER" id="PTHR30612">
    <property type="entry name" value="SECA INNER MEMBRANE COMPONENT OF SEC PROTEIN SECRETION SYSTEM"/>
    <property type="match status" value="1"/>
</dbReference>
<reference evidence="13 14" key="1">
    <citation type="submission" date="2017-11" db="EMBL/GenBank/DDBJ databases">
        <title>Evolution of Phototrophy in the Chloroflexi Phylum Driven by Horizontal Gene Transfer.</title>
        <authorList>
            <person name="Ward L.M."/>
            <person name="Hemp J."/>
            <person name="Shih P.M."/>
            <person name="Mcglynn S.E."/>
            <person name="Fischer W."/>
        </authorList>
    </citation>
    <scope>NUCLEOTIDE SEQUENCE [LARGE SCALE GENOMIC DNA]</scope>
    <source>
        <strain evidence="13">JP3_13</strain>
    </source>
</reference>
<feature type="domain" description="Helicase ATP-binding" evidence="11">
    <location>
        <begin position="88"/>
        <end position="272"/>
    </location>
</feature>
<accession>A0A2M8PAG3</accession>
<evidence type="ECO:0000313" key="13">
    <source>
        <dbReference type="EMBL" id="PJF34527.1"/>
    </source>
</evidence>
<dbReference type="SUPFAM" id="SSF52540">
    <property type="entry name" value="P-loop containing nucleoside triphosphate hydrolases"/>
    <property type="match status" value="2"/>
</dbReference>
<dbReference type="PROSITE" id="PS01312">
    <property type="entry name" value="SECA"/>
    <property type="match status" value="1"/>
</dbReference>
<keyword evidence="1" id="KW-0813">Transport</keyword>
<dbReference type="InterPro" id="IPR020937">
    <property type="entry name" value="SecA_CS"/>
</dbReference>
<evidence type="ECO:0000256" key="3">
    <source>
        <dbReference type="ARBA" id="ARBA00022490"/>
    </source>
</evidence>
<evidence type="ECO:0000259" key="11">
    <source>
        <dbReference type="PROSITE" id="PS51192"/>
    </source>
</evidence>
<dbReference type="InterPro" id="IPR011130">
    <property type="entry name" value="SecA_preprotein_X-link_dom"/>
</dbReference>
<feature type="coiled-coil region" evidence="10">
    <location>
        <begin position="20"/>
        <end position="47"/>
    </location>
</feature>
<evidence type="ECO:0000313" key="14">
    <source>
        <dbReference type="Proteomes" id="UP000229681"/>
    </source>
</evidence>
<dbReference type="Pfam" id="PF01043">
    <property type="entry name" value="SecA_PP_bind"/>
    <property type="match status" value="1"/>
</dbReference>
<gene>
    <name evidence="13" type="ORF">CUN49_15225</name>
</gene>
<feature type="domain" description="SecA family profile" evidence="12">
    <location>
        <begin position="2"/>
        <end position="560"/>
    </location>
</feature>
<evidence type="ECO:0000256" key="9">
    <source>
        <dbReference type="ARBA" id="ARBA00023136"/>
    </source>
</evidence>
<keyword evidence="7" id="KW-1278">Translocase</keyword>
<dbReference type="Gene3D" id="3.40.50.300">
    <property type="entry name" value="P-loop containing nucleotide triphosphate hydrolases"/>
    <property type="match status" value="2"/>
</dbReference>
<keyword evidence="9" id="KW-0472">Membrane</keyword>
<dbReference type="Proteomes" id="UP000229681">
    <property type="component" value="Unassembled WGS sequence"/>
</dbReference>
<evidence type="ECO:0000256" key="5">
    <source>
        <dbReference type="ARBA" id="ARBA00022840"/>
    </source>
</evidence>
<keyword evidence="6" id="KW-0653">Protein transport</keyword>
<dbReference type="InterPro" id="IPR014018">
    <property type="entry name" value="SecA_motor_DEAD"/>
</dbReference>
<dbReference type="GO" id="GO:0005524">
    <property type="term" value="F:ATP binding"/>
    <property type="evidence" value="ECO:0007669"/>
    <property type="project" value="UniProtKB-KW"/>
</dbReference>
<dbReference type="SMART" id="SM00957">
    <property type="entry name" value="SecA_DEAD"/>
    <property type="match status" value="1"/>
</dbReference>
<dbReference type="SUPFAM" id="SSF81767">
    <property type="entry name" value="Pre-protein crosslinking domain of SecA"/>
    <property type="match status" value="1"/>
</dbReference>
<keyword evidence="3" id="KW-0963">Cytoplasm</keyword>
<evidence type="ECO:0000256" key="8">
    <source>
        <dbReference type="ARBA" id="ARBA00023010"/>
    </source>
</evidence>
<comment type="caution">
    <text evidence="13">The sequence shown here is derived from an EMBL/GenBank/DDBJ whole genome shotgun (WGS) entry which is preliminary data.</text>
</comment>
<evidence type="ECO:0000256" key="2">
    <source>
        <dbReference type="ARBA" id="ARBA00022475"/>
    </source>
</evidence>
<dbReference type="GO" id="GO:0017038">
    <property type="term" value="P:protein import"/>
    <property type="evidence" value="ECO:0007669"/>
    <property type="project" value="InterPro"/>
</dbReference>
<evidence type="ECO:0000256" key="1">
    <source>
        <dbReference type="ARBA" id="ARBA00022448"/>
    </source>
</evidence>
<keyword evidence="5" id="KW-0067">ATP-binding</keyword>
<sequence>MKKLVKRIFGDPNERDLKRYRQVVEVINNLEAQMKALTDAQLRAKTDEFRQRLAEGETLDDLLPEAFAVVREASVRTIGLRHYDVQLIGGIVLHEGKIAEMKTGEGKTLVATLPLYLNALTGRGAHLVTPNDYLSKFGLQSMGPIYHFLGLRAAVIQNAAADPMRGSFLYDPTFASDDDRYQYLRPISRREAYEADITYGTNNEFGFDYLRDNMVRTKDEMVQRGHVYAIVDEVDNILIDEARTPLIISGVAEQPREYYQLFAKLVRDLQPSSEESIAAKEPDGDYVEDPKTRTVFLTERGTEKIEQRLRRAGLLQGDQLYAPENSEMIPYLDNSLRALVIYERDKDYMVENGQVIIVDEFTGRPMYGRRFAEGLHQAIEAKEGVTVQRENMTLATITFQNYFRLYEKLSGMTGTALTEADEFWQIYKLEVVAIPTHLPNIRIDHDDLVFMNERAKWNAIVRDIKARHARKQPILIGTVAIETSERLSKLLEKERIPHNVLNAKQHEREAIIIAQAGRPGAVTIATNMAGRGVDILLGGNPEGLAREKLRKQGIDITEAT</sequence>
<dbReference type="Pfam" id="PF07517">
    <property type="entry name" value="SecA_DEAD"/>
    <property type="match status" value="1"/>
</dbReference>
<dbReference type="CDD" id="cd17928">
    <property type="entry name" value="DEXDc_SecA"/>
    <property type="match status" value="1"/>
</dbReference>
<evidence type="ECO:0000259" key="12">
    <source>
        <dbReference type="PROSITE" id="PS51196"/>
    </source>
</evidence>
<keyword evidence="2" id="KW-1003">Cell membrane</keyword>
<keyword evidence="10" id="KW-0175">Coiled coil</keyword>
<dbReference type="SMART" id="SM00958">
    <property type="entry name" value="SecA_PP_bind"/>
    <property type="match status" value="1"/>
</dbReference>
<dbReference type="InterPro" id="IPR036670">
    <property type="entry name" value="SecA_X-link_sf"/>
</dbReference>
<dbReference type="EMBL" id="PGTM01000353">
    <property type="protein sequence ID" value="PJF34527.1"/>
    <property type="molecule type" value="Genomic_DNA"/>
</dbReference>
<dbReference type="AlphaFoldDB" id="A0A2M8PAG3"/>
<evidence type="ECO:0000256" key="7">
    <source>
        <dbReference type="ARBA" id="ARBA00022967"/>
    </source>
</evidence>
<keyword evidence="8" id="KW-0811">Translocation</keyword>
<dbReference type="GO" id="GO:0043952">
    <property type="term" value="P:protein transport by the Sec complex"/>
    <property type="evidence" value="ECO:0007669"/>
    <property type="project" value="TreeGrafter"/>
</dbReference>
<dbReference type="CDD" id="cd18803">
    <property type="entry name" value="SF2_C_secA"/>
    <property type="match status" value="1"/>
</dbReference>
<name>A0A2M8PAG3_9CHLR</name>
<dbReference type="PANTHER" id="PTHR30612:SF0">
    <property type="entry name" value="CHLOROPLAST PROTEIN-TRANSPORTING ATPASE"/>
    <property type="match status" value="1"/>
</dbReference>
<dbReference type="InterPro" id="IPR011115">
    <property type="entry name" value="SecA_DEAD"/>
</dbReference>
<dbReference type="GO" id="GO:0006605">
    <property type="term" value="P:protein targeting"/>
    <property type="evidence" value="ECO:0007669"/>
    <property type="project" value="InterPro"/>
</dbReference>
<dbReference type="GO" id="GO:0005829">
    <property type="term" value="C:cytosol"/>
    <property type="evidence" value="ECO:0007669"/>
    <property type="project" value="TreeGrafter"/>
</dbReference>
<organism evidence="13 14">
    <name type="scientific">Candidatus Thermofonsia Clade 1 bacterium</name>
    <dbReference type="NCBI Taxonomy" id="2364210"/>
    <lineage>
        <taxon>Bacteria</taxon>
        <taxon>Bacillati</taxon>
        <taxon>Chloroflexota</taxon>
        <taxon>Candidatus Thermofontia</taxon>
        <taxon>Candidatus Thermofonsia Clade 1</taxon>
    </lineage>
</organism>
<dbReference type="PROSITE" id="PS51192">
    <property type="entry name" value="HELICASE_ATP_BIND_1"/>
    <property type="match status" value="1"/>
</dbReference>
<dbReference type="InterPro" id="IPR044722">
    <property type="entry name" value="SecA_SF2_C"/>
</dbReference>
<dbReference type="GO" id="GO:0005886">
    <property type="term" value="C:plasma membrane"/>
    <property type="evidence" value="ECO:0007669"/>
    <property type="project" value="TreeGrafter"/>
</dbReference>
<evidence type="ECO:0000256" key="10">
    <source>
        <dbReference type="SAM" id="Coils"/>
    </source>
</evidence>
<dbReference type="Gene3D" id="3.90.1440.10">
    <property type="entry name" value="SecA, preprotein cross-linking domain"/>
    <property type="match status" value="1"/>
</dbReference>
<protein>
    <submittedName>
        <fullName evidence="13">Preprotein translocase subunit SecA</fullName>
    </submittedName>
</protein>
<dbReference type="PROSITE" id="PS51196">
    <property type="entry name" value="SECA_MOTOR_DEAD"/>
    <property type="match status" value="1"/>
</dbReference>
<evidence type="ECO:0000256" key="6">
    <source>
        <dbReference type="ARBA" id="ARBA00022927"/>
    </source>
</evidence>